<dbReference type="RefSeq" id="XP_005413298.1">
    <property type="nucleotide sequence ID" value="XM_005413241.2"/>
</dbReference>
<accession>A0A8C2YIP4</accession>
<dbReference type="GO" id="GO:0006703">
    <property type="term" value="P:estrogen biosynthetic process"/>
    <property type="evidence" value="ECO:0007669"/>
    <property type="project" value="Ensembl"/>
</dbReference>
<dbReference type="CTD" id="3294"/>
<dbReference type="Gene3D" id="3.40.50.720">
    <property type="entry name" value="NAD(P)-binding Rossmann-like Domain"/>
    <property type="match status" value="1"/>
</dbReference>
<dbReference type="FunFam" id="3.40.50.720:FF:000074">
    <property type="entry name" value="Retinol dehydrogenase type 1"/>
    <property type="match status" value="1"/>
</dbReference>
<dbReference type="Pfam" id="PF00106">
    <property type="entry name" value="adh_short"/>
    <property type="match status" value="1"/>
</dbReference>
<dbReference type="GO" id="GO:0001701">
    <property type="term" value="P:in utero embryonic development"/>
    <property type="evidence" value="ECO:0007669"/>
    <property type="project" value="Ensembl"/>
</dbReference>
<dbReference type="GO" id="GO:0005789">
    <property type="term" value="C:endoplasmic reticulum membrane"/>
    <property type="evidence" value="ECO:0007669"/>
    <property type="project" value="Ensembl"/>
</dbReference>
<sequence>MSMFFSEAAWFCLAVTAALGSIVLCKHKSPGQLGSPVFWLAGLCGGAYLLILSFFWSLVLFSLSCFLMCMYSADQELLPVDQKAVLVTGCDSGFGHALVKNLDKLGFTVFAGVLNEKSSGAEELRRNCSKHITVLQMDITNPEQIKDAHSKVVEKVQDKGLWALVNNAGILGFPADGELIPMTEYKRCMEVNFFGPIEVTKAFLPLLRKSKGRLVNVSSMGGGVPMPKMAAYNPTKAALTMFSSIMRQELSTWGVKVSVVQPGGFQTNIAGTSDVWAKKEKDIVDHLSQEQLRDYGQDYLLLQKNFVSAMVRHCSPDYTPVLRDIQHAISSQSPAPFYTPGTMVSLWLCFASFFPTCLFDYCVKKLIGQDQGMPRALRMPN</sequence>
<dbReference type="AlphaFoldDB" id="A0A8C2YIP4"/>
<dbReference type="InterPro" id="IPR036291">
    <property type="entry name" value="NAD(P)-bd_dom_sf"/>
</dbReference>
<dbReference type="GO" id="GO:0032526">
    <property type="term" value="P:response to retinoic acid"/>
    <property type="evidence" value="ECO:0007669"/>
    <property type="project" value="Ensembl"/>
</dbReference>
<dbReference type="GO" id="GO:0047035">
    <property type="term" value="F:testosterone dehydrogenase (NAD+) activity"/>
    <property type="evidence" value="ECO:0007669"/>
    <property type="project" value="Ensembl"/>
</dbReference>
<dbReference type="OrthoDB" id="9876299at2759"/>
<dbReference type="GO" id="GO:0004303">
    <property type="term" value="F:estradiol 17-beta-dehydrogenase [NAD(P)+] activity"/>
    <property type="evidence" value="ECO:0007669"/>
    <property type="project" value="Ensembl"/>
</dbReference>
<dbReference type="InterPro" id="IPR002347">
    <property type="entry name" value="SDR_fam"/>
</dbReference>
<dbReference type="OMA" id="KKCMAVN"/>
<dbReference type="GeneID" id="102025186"/>
<evidence type="ECO:0000256" key="3">
    <source>
        <dbReference type="RuleBase" id="RU000363"/>
    </source>
</evidence>
<keyword evidence="6" id="KW-1185">Reference proteome</keyword>
<dbReference type="CDD" id="cd09805">
    <property type="entry name" value="type2_17beta_HSD-like_SDR_c"/>
    <property type="match status" value="1"/>
</dbReference>
<keyword evidence="2" id="KW-0560">Oxidoreductase</keyword>
<reference evidence="5" key="1">
    <citation type="submission" date="2025-08" db="UniProtKB">
        <authorList>
            <consortium name="Ensembl"/>
        </authorList>
    </citation>
    <scope>IDENTIFICATION</scope>
</reference>
<dbReference type="PANTHER" id="PTHR43313">
    <property type="entry name" value="SHORT-CHAIN DEHYDROGENASE/REDUCTASE FAMILY 9C"/>
    <property type="match status" value="1"/>
</dbReference>
<dbReference type="GeneTree" id="ENSGT00940000160204"/>
<protein>
    <submittedName>
        <fullName evidence="5">Hydroxysteroid 17-beta dehydrogenase 2</fullName>
    </submittedName>
</protein>
<reference evidence="5" key="2">
    <citation type="submission" date="2025-09" db="UniProtKB">
        <authorList>
            <consortium name="Ensembl"/>
        </authorList>
    </citation>
    <scope>IDENTIFICATION</scope>
</reference>
<keyword evidence="4" id="KW-0732">Signal</keyword>
<comment type="similarity">
    <text evidence="1 3">Belongs to the short-chain dehydrogenases/reductases (SDR) family.</text>
</comment>
<dbReference type="GO" id="GO:0001890">
    <property type="term" value="P:placenta development"/>
    <property type="evidence" value="ECO:0007669"/>
    <property type="project" value="Ensembl"/>
</dbReference>
<name>A0A8C2YIP4_CHILA</name>
<dbReference type="PANTHER" id="PTHR43313:SF3">
    <property type="entry name" value="17-BETA-HYDROXYSTEROID DEHYDROGENASE TYPE 2"/>
    <property type="match status" value="1"/>
</dbReference>
<proteinExistence type="inferred from homology"/>
<feature type="chain" id="PRO_5034138864" evidence="4">
    <location>
        <begin position="21"/>
        <end position="381"/>
    </location>
</feature>
<dbReference type="PRINTS" id="PR00081">
    <property type="entry name" value="GDHRDH"/>
</dbReference>
<dbReference type="Proteomes" id="UP000694398">
    <property type="component" value="Unassembled WGS sequence"/>
</dbReference>
<dbReference type="SUPFAM" id="SSF51735">
    <property type="entry name" value="NAD(P)-binding Rossmann-fold domains"/>
    <property type="match status" value="1"/>
</dbReference>
<feature type="signal peptide" evidence="4">
    <location>
        <begin position="1"/>
        <end position="20"/>
    </location>
</feature>
<dbReference type="PRINTS" id="PR00080">
    <property type="entry name" value="SDRFAMILY"/>
</dbReference>
<organism evidence="5 6">
    <name type="scientific">Chinchilla lanigera</name>
    <name type="common">Long-tailed chinchilla</name>
    <name type="synonym">Chinchilla villidera</name>
    <dbReference type="NCBI Taxonomy" id="34839"/>
    <lineage>
        <taxon>Eukaryota</taxon>
        <taxon>Metazoa</taxon>
        <taxon>Chordata</taxon>
        <taxon>Craniata</taxon>
        <taxon>Vertebrata</taxon>
        <taxon>Euteleostomi</taxon>
        <taxon>Mammalia</taxon>
        <taxon>Eutheria</taxon>
        <taxon>Euarchontoglires</taxon>
        <taxon>Glires</taxon>
        <taxon>Rodentia</taxon>
        <taxon>Hystricomorpha</taxon>
        <taxon>Chinchillidae</taxon>
        <taxon>Chinchilla</taxon>
    </lineage>
</organism>
<gene>
    <name evidence="5" type="primary">HSD17B2</name>
</gene>
<evidence type="ECO:0000313" key="5">
    <source>
        <dbReference type="Ensembl" id="ENSCLAP00000001557.1"/>
    </source>
</evidence>
<dbReference type="Ensembl" id="ENSCLAT00000001600.1">
    <property type="protein sequence ID" value="ENSCLAP00000001557.1"/>
    <property type="gene ID" value="ENSCLAG00000001169.1"/>
</dbReference>
<dbReference type="GO" id="GO:0008209">
    <property type="term" value="P:androgen metabolic process"/>
    <property type="evidence" value="ECO:0007669"/>
    <property type="project" value="Ensembl"/>
</dbReference>
<evidence type="ECO:0000313" key="6">
    <source>
        <dbReference type="Proteomes" id="UP000694398"/>
    </source>
</evidence>
<evidence type="ECO:0000256" key="1">
    <source>
        <dbReference type="ARBA" id="ARBA00006484"/>
    </source>
</evidence>
<evidence type="ECO:0000256" key="4">
    <source>
        <dbReference type="SAM" id="SignalP"/>
    </source>
</evidence>
<evidence type="ECO:0000256" key="2">
    <source>
        <dbReference type="ARBA" id="ARBA00023002"/>
    </source>
</evidence>